<protein>
    <submittedName>
        <fullName evidence="3">6-phospho-beta-glucosidase</fullName>
        <ecNumber evidence="3">3.2.1.86</ecNumber>
    </submittedName>
</protein>
<evidence type="ECO:0000313" key="4">
    <source>
        <dbReference type="Proteomes" id="UP000339249"/>
    </source>
</evidence>
<dbReference type="EMBL" id="CABDVU010000001">
    <property type="protein sequence ID" value="VTN13489.1"/>
    <property type="molecule type" value="Genomic_DNA"/>
</dbReference>
<dbReference type="PRINTS" id="PR00732">
    <property type="entry name" value="GLHYDRLASE4"/>
</dbReference>
<dbReference type="AlphaFoldDB" id="A0A4U9D4Q7"/>
<gene>
    <name evidence="3" type="primary">chbF_3</name>
    <name evidence="3" type="ORF">NCTC9185_05523</name>
</gene>
<dbReference type="Proteomes" id="UP000339249">
    <property type="component" value="Unassembled WGS sequence"/>
</dbReference>
<accession>A0A4U9D4Q7</accession>
<dbReference type="PANTHER" id="PTHR32092:SF5">
    <property type="entry name" value="6-PHOSPHO-BETA-GLUCOSIDASE"/>
    <property type="match status" value="1"/>
</dbReference>
<dbReference type="InterPro" id="IPR036291">
    <property type="entry name" value="NAD(P)-bd_dom_sf"/>
</dbReference>
<keyword evidence="3" id="KW-0378">Hydrolase</keyword>
<keyword evidence="3" id="KW-0326">Glycosidase</keyword>
<dbReference type="Gene3D" id="3.40.50.720">
    <property type="entry name" value="NAD(P)-binding Rossmann-like Domain"/>
    <property type="match status" value="1"/>
</dbReference>
<dbReference type="EC" id="3.2.1.86" evidence="3"/>
<dbReference type="InterPro" id="IPR001088">
    <property type="entry name" value="Glyco_hydro_4"/>
</dbReference>
<feature type="region of interest" description="Disordered" evidence="2">
    <location>
        <begin position="93"/>
        <end position="130"/>
    </location>
</feature>
<dbReference type="SUPFAM" id="SSF51735">
    <property type="entry name" value="NAD(P)-binding Rossmann-fold domains"/>
    <property type="match status" value="1"/>
</dbReference>
<evidence type="ECO:0000256" key="2">
    <source>
        <dbReference type="SAM" id="MobiDB-lite"/>
    </source>
</evidence>
<evidence type="ECO:0000313" key="3">
    <source>
        <dbReference type="EMBL" id="VTN13489.1"/>
    </source>
</evidence>
<evidence type="ECO:0000256" key="1">
    <source>
        <dbReference type="ARBA" id="ARBA00023027"/>
    </source>
</evidence>
<keyword evidence="1" id="KW-0520">NAD</keyword>
<organism evidence="3 4">
    <name type="scientific">Raoultella terrigena</name>
    <name type="common">Klebsiella terrigena</name>
    <dbReference type="NCBI Taxonomy" id="577"/>
    <lineage>
        <taxon>Bacteria</taxon>
        <taxon>Pseudomonadati</taxon>
        <taxon>Pseudomonadota</taxon>
        <taxon>Gammaproteobacteria</taxon>
        <taxon>Enterobacterales</taxon>
        <taxon>Enterobacteriaceae</taxon>
        <taxon>Klebsiella/Raoultella group</taxon>
        <taxon>Raoultella</taxon>
    </lineage>
</organism>
<dbReference type="GO" id="GO:0008706">
    <property type="term" value="F:6-phospho-beta-glucosidase activity"/>
    <property type="evidence" value="ECO:0007669"/>
    <property type="project" value="UniProtKB-EC"/>
</dbReference>
<name>A0A4U9D4Q7_RAOTE</name>
<dbReference type="Pfam" id="PF02056">
    <property type="entry name" value="Glyco_hydro_4"/>
    <property type="match status" value="1"/>
</dbReference>
<proteinExistence type="predicted"/>
<dbReference type="PANTHER" id="PTHR32092">
    <property type="entry name" value="6-PHOSPHO-BETA-GLUCOSIDASE-RELATED"/>
    <property type="match status" value="1"/>
</dbReference>
<reference evidence="3 4" key="1">
    <citation type="submission" date="2019-04" db="EMBL/GenBank/DDBJ databases">
        <authorList>
            <consortium name="Pathogen Informatics"/>
        </authorList>
    </citation>
    <scope>NUCLEOTIDE SEQUENCE [LARGE SCALE GENOMIC DNA]</scope>
    <source>
        <strain evidence="3 4">NCTC9185</strain>
    </source>
</reference>
<sequence length="130" mass="14085">MQALKIAVIGGGSSYTPELIEGIIVRYEQLPVTELALVDVESGREKVEIIAALTRRMLTRKGLEHVIVSVHFALDEAIRGASFVLTQLRVGQLAGAGRRRAPRAEVQPAGPGNHRRGRIRQSAAHHPGDP</sequence>
<dbReference type="GO" id="GO:0005975">
    <property type="term" value="P:carbohydrate metabolic process"/>
    <property type="evidence" value="ECO:0007669"/>
    <property type="project" value="InterPro"/>
</dbReference>